<protein>
    <recommendedName>
        <fullName evidence="3">BTB domain-containing protein</fullName>
    </recommendedName>
</protein>
<dbReference type="EMBL" id="MCFA01000048">
    <property type="protein sequence ID" value="ORY12746.1"/>
    <property type="molecule type" value="Genomic_DNA"/>
</dbReference>
<accession>A0A1Y1ZR73</accession>
<gene>
    <name evidence="1" type="ORF">BCR34DRAFT_600431</name>
</gene>
<proteinExistence type="predicted"/>
<dbReference type="Proteomes" id="UP000193144">
    <property type="component" value="Unassembled WGS sequence"/>
</dbReference>
<sequence length="228" mass="25748">MSEQDILVEKTKALSFGQCAINIVTQFDLASSADKEVVLLEDDPSIFWLWIQLLHAGTIRAKLERETALPDLPVEARYHSKRNICQEEFEALSALYVLSDKLLDLKAKNSAIRAIIHKVFEEAEHEEEPCIPEAKAITAMYDSTPEGCSGRRLVVRLFTEYHCKVPEIAREILPRDFLCGLADELMGWRAKCEDAPHELGDSAAWIKEFVDEEEAAAADKNTHKSLLH</sequence>
<evidence type="ECO:0008006" key="3">
    <source>
        <dbReference type="Google" id="ProtNLM"/>
    </source>
</evidence>
<evidence type="ECO:0000313" key="2">
    <source>
        <dbReference type="Proteomes" id="UP000193144"/>
    </source>
</evidence>
<dbReference type="OrthoDB" id="1022638at2759"/>
<name>A0A1Y1ZR73_9PLEO</name>
<evidence type="ECO:0000313" key="1">
    <source>
        <dbReference type="EMBL" id="ORY12746.1"/>
    </source>
</evidence>
<keyword evidence="2" id="KW-1185">Reference proteome</keyword>
<organism evidence="1 2">
    <name type="scientific">Clohesyomyces aquaticus</name>
    <dbReference type="NCBI Taxonomy" id="1231657"/>
    <lineage>
        <taxon>Eukaryota</taxon>
        <taxon>Fungi</taxon>
        <taxon>Dikarya</taxon>
        <taxon>Ascomycota</taxon>
        <taxon>Pezizomycotina</taxon>
        <taxon>Dothideomycetes</taxon>
        <taxon>Pleosporomycetidae</taxon>
        <taxon>Pleosporales</taxon>
        <taxon>Lindgomycetaceae</taxon>
        <taxon>Clohesyomyces</taxon>
    </lineage>
</organism>
<dbReference type="AlphaFoldDB" id="A0A1Y1ZR73"/>
<reference evidence="1 2" key="1">
    <citation type="submission" date="2016-07" db="EMBL/GenBank/DDBJ databases">
        <title>Pervasive Adenine N6-methylation of Active Genes in Fungi.</title>
        <authorList>
            <consortium name="DOE Joint Genome Institute"/>
            <person name="Mondo S.J."/>
            <person name="Dannebaum R.O."/>
            <person name="Kuo R.C."/>
            <person name="Labutti K."/>
            <person name="Haridas S."/>
            <person name="Kuo A."/>
            <person name="Salamov A."/>
            <person name="Ahrendt S.R."/>
            <person name="Lipzen A."/>
            <person name="Sullivan W."/>
            <person name="Andreopoulos W.B."/>
            <person name="Clum A."/>
            <person name="Lindquist E."/>
            <person name="Daum C."/>
            <person name="Ramamoorthy G.K."/>
            <person name="Gryganskyi A."/>
            <person name="Culley D."/>
            <person name="Magnuson J.K."/>
            <person name="James T.Y."/>
            <person name="O'Malley M.A."/>
            <person name="Stajich J.E."/>
            <person name="Spatafora J.W."/>
            <person name="Visel A."/>
            <person name="Grigoriev I.V."/>
        </authorList>
    </citation>
    <scope>NUCLEOTIDE SEQUENCE [LARGE SCALE GENOMIC DNA]</scope>
    <source>
        <strain evidence="1 2">CBS 115471</strain>
    </source>
</reference>
<dbReference type="STRING" id="1231657.A0A1Y1ZR73"/>
<comment type="caution">
    <text evidence="1">The sequence shown here is derived from an EMBL/GenBank/DDBJ whole genome shotgun (WGS) entry which is preliminary data.</text>
</comment>